<sequence length="86" mass="10120">MSNIINFTYDFIQELFACQYIMTNYAIKVGFIGYIFTKILGKDIKLISKKINMYHLVYYFALIGAFFGFGKGFSKLVSERKLLKRY</sequence>
<accession>A0A6G6ABN8</accession>
<reference evidence="2" key="1">
    <citation type="submission" date="2019-07" db="EMBL/GenBank/DDBJ databases">
        <title>The discovery of a new lineage B mimivirus raises questions about particles surface fibrils.</title>
        <authorList>
            <person name="Silva L.K.S."/>
            <person name="Rodrigues R.A.L."/>
            <person name="Andrade A.C.S.P."/>
            <person name="Hikida H."/>
            <person name="Andreani J."/>
            <person name="Levasseur A."/>
            <person name="La Scola B."/>
            <person name="Abrahao J.S."/>
        </authorList>
    </citation>
    <scope>NUCLEOTIDE SEQUENCE</scope>
    <source>
        <strain evidence="2">B60</strain>
    </source>
</reference>
<evidence type="ECO:0000256" key="1">
    <source>
        <dbReference type="SAM" id="Phobius"/>
    </source>
</evidence>
<keyword evidence="1" id="KW-0472">Membrane</keyword>
<dbReference type="EMBL" id="MN175499">
    <property type="protein sequence ID" value="QID06244.1"/>
    <property type="molecule type" value="Genomic_DNA"/>
</dbReference>
<keyword evidence="1" id="KW-0812">Transmembrane</keyword>
<proteinExistence type="predicted"/>
<keyword evidence="1" id="KW-1133">Transmembrane helix</keyword>
<organism evidence="2">
    <name type="scientific">Borely moumouvirus</name>
    <dbReference type="NCBI Taxonomy" id="2712067"/>
    <lineage>
        <taxon>Viruses</taxon>
        <taxon>Varidnaviria</taxon>
        <taxon>Bamfordvirae</taxon>
        <taxon>Nucleocytoviricota</taxon>
        <taxon>Megaviricetes</taxon>
        <taxon>Imitervirales</taxon>
        <taxon>Mimiviridae</taxon>
        <taxon>Megamimivirinae</taxon>
        <taxon>Moumouvirus</taxon>
    </lineage>
</organism>
<feature type="transmembrane region" description="Helical" evidence="1">
    <location>
        <begin position="53"/>
        <end position="73"/>
    </location>
</feature>
<name>A0A6G6ABN8_9VIRU</name>
<protein>
    <submittedName>
        <fullName evidence="2">Uncharacterized protein</fullName>
    </submittedName>
</protein>
<evidence type="ECO:0000313" key="2">
    <source>
        <dbReference type="EMBL" id="QID06244.1"/>
    </source>
</evidence>
<feature type="transmembrane region" description="Helical" evidence="1">
    <location>
        <begin position="20"/>
        <end position="41"/>
    </location>
</feature>